<dbReference type="EMBL" id="CBLX010000003">
    <property type="protein sequence ID" value="CDG38557.1"/>
    <property type="molecule type" value="Genomic_DNA"/>
</dbReference>
<evidence type="ECO:0000313" key="1">
    <source>
        <dbReference type="EMBL" id="CDG38557.1"/>
    </source>
</evidence>
<reference evidence="1 2" key="1">
    <citation type="journal article" date="2014" name="Genome Biol. Evol.">
        <title>Acetic acid bacteria genomes reveal functional traits for adaptation to life in insect guts.</title>
        <authorList>
            <person name="Chouaia B."/>
            <person name="Gaiarsa S."/>
            <person name="Crotti E."/>
            <person name="Comandatore F."/>
            <person name="Degli Esposti M."/>
            <person name="Ricci I."/>
            <person name="Alma A."/>
            <person name="Favia G."/>
            <person name="Bandi C."/>
            <person name="Daffonchio D."/>
        </authorList>
    </citation>
    <scope>NUCLEOTIDE SEQUENCE [LARGE SCALE GENOMIC DNA]</scope>
    <source>
        <strain evidence="1 2">SF2.1</strain>
    </source>
</reference>
<dbReference type="RefSeq" id="WP_023977596.1">
    <property type="nucleotide sequence ID" value="NZ_CBLX010000003.1"/>
</dbReference>
<accession>A0A060QIF1</accession>
<proteinExistence type="predicted"/>
<comment type="caution">
    <text evidence="1">The sequence shown here is derived from an EMBL/GenBank/DDBJ whole genome shotgun (WGS) entry which is preliminary data.</text>
</comment>
<name>A0A060QIF1_9PROT</name>
<evidence type="ECO:0000313" key="2">
    <source>
        <dbReference type="Proteomes" id="UP000027583"/>
    </source>
</evidence>
<dbReference type="Proteomes" id="UP000027583">
    <property type="component" value="Unassembled WGS sequence"/>
</dbReference>
<sequence length="82" mass="9285">MSNRASDKRRAYRAAAAEIEATCNRYALTPEDRLELMADLSADTAFVMPGRRPGWQFMSSTILEIIQRQAADRLHHLIGRHG</sequence>
<reference evidence="1 2" key="2">
    <citation type="journal article" date="2014" name="PLoS ONE">
        <title>Evolution of mitochondria reconstructed from the energy metabolism of living bacteria.</title>
        <authorList>
            <person name="Degli Esposti M."/>
            <person name="Chouaia B."/>
            <person name="Comandatore F."/>
            <person name="Crotti E."/>
            <person name="Sassera D."/>
            <person name="Lievens P.M."/>
            <person name="Daffonchio D."/>
            <person name="Bandi C."/>
        </authorList>
    </citation>
    <scope>NUCLEOTIDE SEQUENCE [LARGE SCALE GENOMIC DNA]</scope>
    <source>
        <strain evidence="1 2">SF2.1</strain>
    </source>
</reference>
<gene>
    <name evidence="1" type="ORF">ASAP_0512</name>
</gene>
<protein>
    <submittedName>
        <fullName evidence="1">Uncharacterized protein</fullName>
    </submittedName>
</protein>
<organism evidence="1 2">
    <name type="scientific">Asaia bogorensis</name>
    <dbReference type="NCBI Taxonomy" id="91915"/>
    <lineage>
        <taxon>Bacteria</taxon>
        <taxon>Pseudomonadati</taxon>
        <taxon>Pseudomonadota</taxon>
        <taxon>Alphaproteobacteria</taxon>
        <taxon>Acetobacterales</taxon>
        <taxon>Acetobacteraceae</taxon>
        <taxon>Asaia</taxon>
    </lineage>
</organism>
<dbReference type="AlphaFoldDB" id="A0A060QIF1"/>